<dbReference type="Proteomes" id="UP000247702">
    <property type="component" value="Unassembled WGS sequence"/>
</dbReference>
<accession>A0A2Z6Q222</accession>
<organism evidence="1 2">
    <name type="scientific">Rhizophagus clarus</name>
    <dbReference type="NCBI Taxonomy" id="94130"/>
    <lineage>
        <taxon>Eukaryota</taxon>
        <taxon>Fungi</taxon>
        <taxon>Fungi incertae sedis</taxon>
        <taxon>Mucoromycota</taxon>
        <taxon>Glomeromycotina</taxon>
        <taxon>Glomeromycetes</taxon>
        <taxon>Glomerales</taxon>
        <taxon>Glomeraceae</taxon>
        <taxon>Rhizophagus</taxon>
    </lineage>
</organism>
<dbReference type="EMBL" id="BEXD01000026">
    <property type="protein sequence ID" value="GBB83505.1"/>
    <property type="molecule type" value="Genomic_DNA"/>
</dbReference>
<dbReference type="AlphaFoldDB" id="A0A2Z6Q222"/>
<reference evidence="1 2" key="1">
    <citation type="submission" date="2017-11" db="EMBL/GenBank/DDBJ databases">
        <title>The genome of Rhizophagus clarus HR1 reveals common genetic basis of auxotrophy among arbuscular mycorrhizal fungi.</title>
        <authorList>
            <person name="Kobayashi Y."/>
        </authorList>
    </citation>
    <scope>NUCLEOTIDE SEQUENCE [LARGE SCALE GENOMIC DNA]</scope>
    <source>
        <strain evidence="1 2">HR1</strain>
    </source>
</reference>
<evidence type="ECO:0000313" key="1">
    <source>
        <dbReference type="EMBL" id="GBB83505.1"/>
    </source>
</evidence>
<keyword evidence="2" id="KW-1185">Reference proteome</keyword>
<name>A0A2Z6Q222_9GLOM</name>
<gene>
    <name evidence="1" type="ORF">RclHR1_10200012</name>
</gene>
<protein>
    <submittedName>
        <fullName evidence="1">Uncharacterized protein</fullName>
    </submittedName>
</protein>
<evidence type="ECO:0000313" key="2">
    <source>
        <dbReference type="Proteomes" id="UP000247702"/>
    </source>
</evidence>
<comment type="caution">
    <text evidence="1">The sequence shown here is derived from an EMBL/GenBank/DDBJ whole genome shotgun (WGS) entry which is preliminary data.</text>
</comment>
<sequence length="130" mass="15106">MTKVDSCNSFYVRQENILYLYHIFLELLNNSRTKTFFPYRVIFRISERKYNSDSKPNNINDGLMLIITGIFSELKINNKRNDCSNISAGSVPPTKKKIASVSHYCNRAILVSRRSSYKFNPIGVPNNFVW</sequence>
<proteinExistence type="predicted"/>